<dbReference type="InterPro" id="IPR043133">
    <property type="entry name" value="GTP-CH-I_C/QueF"/>
</dbReference>
<gene>
    <name evidence="9" type="ORF">GJ699_00830</name>
</gene>
<dbReference type="InterPro" id="IPR006157">
    <property type="entry name" value="FolB_dom"/>
</dbReference>
<protein>
    <recommendedName>
        <fullName evidence="4">dihydroneopterin aldolase</fullName>
        <ecNumber evidence="4">4.1.2.25</ecNumber>
    </recommendedName>
    <alternativeName>
        <fullName evidence="7">7,8-dihydroneopterin aldolase</fullName>
    </alternativeName>
</protein>
<dbReference type="GO" id="GO:0046656">
    <property type="term" value="P:folic acid biosynthetic process"/>
    <property type="evidence" value="ECO:0007669"/>
    <property type="project" value="UniProtKB-KW"/>
</dbReference>
<dbReference type="SUPFAM" id="SSF55620">
    <property type="entry name" value="Tetrahydrobiopterin biosynthesis enzymes-like"/>
    <property type="match status" value="1"/>
</dbReference>
<organism evidence="9 10">
    <name type="scientific">Duganella guangzhouensis</name>
    <dbReference type="NCBI Taxonomy" id="2666084"/>
    <lineage>
        <taxon>Bacteria</taxon>
        <taxon>Pseudomonadati</taxon>
        <taxon>Pseudomonadota</taxon>
        <taxon>Betaproteobacteria</taxon>
        <taxon>Burkholderiales</taxon>
        <taxon>Oxalobacteraceae</taxon>
        <taxon>Telluria group</taxon>
        <taxon>Duganella</taxon>
    </lineage>
</organism>
<comment type="caution">
    <text evidence="9">The sequence shown here is derived from an EMBL/GenBank/DDBJ whole genome shotgun (WGS) entry which is preliminary data.</text>
</comment>
<dbReference type="PANTHER" id="PTHR42844">
    <property type="entry name" value="DIHYDRONEOPTERIN ALDOLASE 1-RELATED"/>
    <property type="match status" value="1"/>
</dbReference>
<comment type="pathway">
    <text evidence="2">Cofactor biosynthesis; tetrahydrofolate biosynthesis; 2-amino-4-hydroxy-6-hydroxymethyl-7,8-dihydropteridine diphosphate from 7,8-dihydroneopterin triphosphate: step 3/4.</text>
</comment>
<dbReference type="PANTHER" id="PTHR42844:SF1">
    <property type="entry name" value="DIHYDRONEOPTERIN ALDOLASE 1-RELATED"/>
    <property type="match status" value="1"/>
</dbReference>
<keyword evidence="5" id="KW-0289">Folate biosynthesis</keyword>
<evidence type="ECO:0000256" key="6">
    <source>
        <dbReference type="ARBA" id="ARBA00023239"/>
    </source>
</evidence>
<dbReference type="EMBL" id="WKJK01000001">
    <property type="protein sequence ID" value="MRW88523.1"/>
    <property type="molecule type" value="Genomic_DNA"/>
</dbReference>
<evidence type="ECO:0000256" key="7">
    <source>
        <dbReference type="ARBA" id="ARBA00032903"/>
    </source>
</evidence>
<name>A0A6I2KSB7_9BURK</name>
<accession>A0A6I2KSB7</accession>
<proteinExistence type="inferred from homology"/>
<dbReference type="SMART" id="SM00905">
    <property type="entry name" value="FolB"/>
    <property type="match status" value="1"/>
</dbReference>
<dbReference type="Gene3D" id="3.30.1130.10">
    <property type="match status" value="1"/>
</dbReference>
<dbReference type="Pfam" id="PF02152">
    <property type="entry name" value="FolB"/>
    <property type="match status" value="1"/>
</dbReference>
<keyword evidence="10" id="KW-1185">Reference proteome</keyword>
<comment type="similarity">
    <text evidence="3">Belongs to the DHNA family.</text>
</comment>
<dbReference type="InterPro" id="IPR006156">
    <property type="entry name" value="Dihydroneopterin_aldolase"/>
</dbReference>
<evidence type="ECO:0000256" key="4">
    <source>
        <dbReference type="ARBA" id="ARBA00013043"/>
    </source>
</evidence>
<comment type="catalytic activity">
    <reaction evidence="1">
        <text>7,8-dihydroneopterin = 6-hydroxymethyl-7,8-dihydropterin + glycolaldehyde</text>
        <dbReference type="Rhea" id="RHEA:10540"/>
        <dbReference type="ChEBI" id="CHEBI:17001"/>
        <dbReference type="ChEBI" id="CHEBI:17071"/>
        <dbReference type="ChEBI" id="CHEBI:44841"/>
        <dbReference type="EC" id="4.1.2.25"/>
    </reaction>
</comment>
<evidence type="ECO:0000256" key="5">
    <source>
        <dbReference type="ARBA" id="ARBA00022909"/>
    </source>
</evidence>
<dbReference type="Proteomes" id="UP000433309">
    <property type="component" value="Unassembled WGS sequence"/>
</dbReference>
<dbReference type="EC" id="4.1.2.25" evidence="4"/>
<evidence type="ECO:0000259" key="8">
    <source>
        <dbReference type="SMART" id="SM00905"/>
    </source>
</evidence>
<dbReference type="AlphaFoldDB" id="A0A6I2KSB7"/>
<dbReference type="GO" id="GO:0005737">
    <property type="term" value="C:cytoplasm"/>
    <property type="evidence" value="ECO:0007669"/>
    <property type="project" value="TreeGrafter"/>
</dbReference>
<evidence type="ECO:0000256" key="3">
    <source>
        <dbReference type="ARBA" id="ARBA00005708"/>
    </source>
</evidence>
<feature type="domain" description="Dihydroneopterin aldolase/epimerase" evidence="8">
    <location>
        <begin position="6"/>
        <end position="115"/>
    </location>
</feature>
<dbReference type="NCBIfam" id="TIGR00526">
    <property type="entry name" value="folB_dom"/>
    <property type="match status" value="1"/>
</dbReference>
<evidence type="ECO:0000256" key="1">
    <source>
        <dbReference type="ARBA" id="ARBA00001353"/>
    </source>
</evidence>
<reference evidence="9 10" key="1">
    <citation type="submission" date="2019-11" db="EMBL/GenBank/DDBJ databases">
        <title>Novel species isolated from a subtropical stream in China.</title>
        <authorList>
            <person name="Lu H."/>
        </authorList>
    </citation>
    <scope>NUCLEOTIDE SEQUENCE [LARGE SCALE GENOMIC DNA]</scope>
    <source>
        <strain evidence="9 10">FT80W</strain>
    </source>
</reference>
<keyword evidence="6" id="KW-0456">Lyase</keyword>
<evidence type="ECO:0000313" key="9">
    <source>
        <dbReference type="EMBL" id="MRW88523.1"/>
    </source>
</evidence>
<dbReference type="GO" id="GO:0004150">
    <property type="term" value="F:dihydroneopterin aldolase activity"/>
    <property type="evidence" value="ECO:0007669"/>
    <property type="project" value="UniProtKB-EC"/>
</dbReference>
<evidence type="ECO:0000256" key="2">
    <source>
        <dbReference type="ARBA" id="ARBA00005013"/>
    </source>
</evidence>
<evidence type="ECO:0000313" key="10">
    <source>
        <dbReference type="Proteomes" id="UP000433309"/>
    </source>
</evidence>
<sequence>MNDDRMIIEKLRMPARVGVYPHEKDRTQTICLSLEVGLPEQGSHVSDALEDTICYMAVTEAVRTLALSRHFNLVETLAEQVAQEVLGYGARWVSVRVGKVGIVAGAQAVEIAITRRAECYDGFTRPVRKDALSWHSATSSAGSLSWTMPAPTPNLP</sequence>